<evidence type="ECO:0000313" key="3">
    <source>
        <dbReference type="Proteomes" id="UP000316196"/>
    </source>
</evidence>
<reference evidence="2 3" key="1">
    <citation type="submission" date="2019-06" db="EMBL/GenBank/DDBJ databases">
        <title>Sequencing the genomes of 1000 actinobacteria strains.</title>
        <authorList>
            <person name="Klenk H.-P."/>
        </authorList>
    </citation>
    <scope>NUCLEOTIDE SEQUENCE [LARGE SCALE GENOMIC DNA]</scope>
    <source>
        <strain evidence="2 3">DSM 8251</strain>
    </source>
</reference>
<dbReference type="GO" id="GO:0016787">
    <property type="term" value="F:hydrolase activity"/>
    <property type="evidence" value="ECO:0007669"/>
    <property type="project" value="UniProtKB-KW"/>
</dbReference>
<dbReference type="Pfam" id="PF08310">
    <property type="entry name" value="LGFP"/>
    <property type="match status" value="1"/>
</dbReference>
<feature type="domain" description="SGNH hydrolase-type esterase" evidence="1">
    <location>
        <begin position="73"/>
        <end position="250"/>
    </location>
</feature>
<dbReference type="AlphaFoldDB" id="A0A542ZRS2"/>
<evidence type="ECO:0000313" key="2">
    <source>
        <dbReference type="EMBL" id="TQL63032.1"/>
    </source>
</evidence>
<dbReference type="CDD" id="cd00229">
    <property type="entry name" value="SGNH_hydrolase"/>
    <property type="match status" value="1"/>
</dbReference>
<organism evidence="2 3">
    <name type="scientific">Propioniferax innocua</name>
    <dbReference type="NCBI Taxonomy" id="1753"/>
    <lineage>
        <taxon>Bacteria</taxon>
        <taxon>Bacillati</taxon>
        <taxon>Actinomycetota</taxon>
        <taxon>Actinomycetes</taxon>
        <taxon>Propionibacteriales</taxon>
        <taxon>Propionibacteriaceae</taxon>
        <taxon>Propioniferax</taxon>
    </lineage>
</organism>
<comment type="caution">
    <text evidence="2">The sequence shown here is derived from an EMBL/GenBank/DDBJ whole genome shotgun (WGS) entry which is preliminary data.</text>
</comment>
<protein>
    <submittedName>
        <fullName evidence="2">GDSL-like lipase/acylhydrolase family protein</fullName>
    </submittedName>
</protein>
<dbReference type="InterPro" id="IPR013830">
    <property type="entry name" value="SGNH_hydro"/>
</dbReference>
<evidence type="ECO:0000259" key="1">
    <source>
        <dbReference type="Pfam" id="PF13472"/>
    </source>
</evidence>
<dbReference type="Proteomes" id="UP000316196">
    <property type="component" value="Unassembled WGS sequence"/>
</dbReference>
<dbReference type="InterPro" id="IPR013207">
    <property type="entry name" value="LGFP"/>
</dbReference>
<accession>A0A542ZRS2</accession>
<gene>
    <name evidence="2" type="ORF">FB460_0832</name>
</gene>
<dbReference type="SUPFAM" id="SSF52266">
    <property type="entry name" value="SGNH hydrolase"/>
    <property type="match status" value="1"/>
</dbReference>
<dbReference type="EMBL" id="VFOR01000001">
    <property type="protein sequence ID" value="TQL63032.1"/>
    <property type="molecule type" value="Genomic_DNA"/>
</dbReference>
<dbReference type="OrthoDB" id="4369514at2"/>
<dbReference type="Gene3D" id="3.40.50.1110">
    <property type="entry name" value="SGNH hydrolase"/>
    <property type="match status" value="1"/>
</dbReference>
<dbReference type="Pfam" id="PF13472">
    <property type="entry name" value="Lipase_GDSL_2"/>
    <property type="match status" value="1"/>
</dbReference>
<keyword evidence="3" id="KW-1185">Reference proteome</keyword>
<proteinExistence type="predicted"/>
<sequence>MKHAKPSKRALIGRRLLLVALLIGIPVSSGLAHSRAEAGLSMGGEAPVQQAEDPGAPLPRRGLVEHCRVTFGAVGSSHTDGGYPVSGKRADDGDDEIGTYLHHDHMVDTSWAYYTTRDPYVHLDGGWAYGGSTVERLADTIEPSMFHEDSYAVILAGTVDNLPGFLFPPEKSMEHYPRIVENTGVAKENILIVNLPPVRHLEQRVIDYNEALEAYADKEGIRVFDLHSLTSNGYNWRPGYDADGAHFTPEIASVIGQAIADTLSDMSGCVGDTHSQVAQLAGLGPSTSDVTYGLVNGGKVQEFTGGAVYSSTHTAAAPIHGRIRSTWETRGGPEGPFGYPLDAERCFESTCTQYFQGGRIVHETVSGLTVPHPYSSDTIN</sequence>
<dbReference type="RefSeq" id="WP_142092800.1">
    <property type="nucleotide sequence ID" value="NZ_BAAAMD010000001.1"/>
</dbReference>
<name>A0A542ZRS2_9ACTN</name>
<keyword evidence="2" id="KW-0378">Hydrolase</keyword>
<dbReference type="InterPro" id="IPR036514">
    <property type="entry name" value="SGNH_hydro_sf"/>
</dbReference>